<dbReference type="RefSeq" id="WP_191320283.1">
    <property type="nucleotide sequence ID" value="NZ_BNCG01000015.1"/>
</dbReference>
<evidence type="ECO:0000313" key="6">
    <source>
        <dbReference type="EMBL" id="MFC3638874.1"/>
    </source>
</evidence>
<dbReference type="SUPFAM" id="SSF46689">
    <property type="entry name" value="Homeodomain-like"/>
    <property type="match status" value="1"/>
</dbReference>
<evidence type="ECO:0000256" key="1">
    <source>
        <dbReference type="ARBA" id="ARBA00023015"/>
    </source>
</evidence>
<dbReference type="InterPro" id="IPR001647">
    <property type="entry name" value="HTH_TetR"/>
</dbReference>
<name>A0ABV7UKE3_9HYPH</name>
<dbReference type="Proteomes" id="UP001595704">
    <property type="component" value="Unassembled WGS sequence"/>
</dbReference>
<organism evidence="6 7">
    <name type="scientific">Camelimonas fluminis</name>
    <dbReference type="NCBI Taxonomy" id="1576911"/>
    <lineage>
        <taxon>Bacteria</taxon>
        <taxon>Pseudomonadati</taxon>
        <taxon>Pseudomonadota</taxon>
        <taxon>Alphaproteobacteria</taxon>
        <taxon>Hyphomicrobiales</taxon>
        <taxon>Chelatococcaceae</taxon>
        <taxon>Camelimonas</taxon>
    </lineage>
</organism>
<dbReference type="InterPro" id="IPR023772">
    <property type="entry name" value="DNA-bd_HTH_TetR-type_CS"/>
</dbReference>
<dbReference type="InterPro" id="IPR036271">
    <property type="entry name" value="Tet_transcr_reg_TetR-rel_C_sf"/>
</dbReference>
<dbReference type="InterPro" id="IPR009057">
    <property type="entry name" value="Homeodomain-like_sf"/>
</dbReference>
<feature type="DNA-binding region" description="H-T-H motif" evidence="4">
    <location>
        <begin position="41"/>
        <end position="60"/>
    </location>
</feature>
<gene>
    <name evidence="6" type="ORF">ACFONL_16150</name>
</gene>
<dbReference type="PRINTS" id="PR00455">
    <property type="entry name" value="HTHTETR"/>
</dbReference>
<comment type="caution">
    <text evidence="6">The sequence shown here is derived from an EMBL/GenBank/DDBJ whole genome shotgun (WGS) entry which is preliminary data.</text>
</comment>
<accession>A0ABV7UKE3</accession>
<evidence type="ECO:0000256" key="2">
    <source>
        <dbReference type="ARBA" id="ARBA00023125"/>
    </source>
</evidence>
<evidence type="ECO:0000256" key="4">
    <source>
        <dbReference type="PROSITE-ProRule" id="PRU00335"/>
    </source>
</evidence>
<protein>
    <submittedName>
        <fullName evidence="6">TetR/AcrR family transcriptional regulator</fullName>
    </submittedName>
</protein>
<dbReference type="EMBL" id="JBHRYC010000082">
    <property type="protein sequence ID" value="MFC3638874.1"/>
    <property type="molecule type" value="Genomic_DNA"/>
</dbReference>
<keyword evidence="3" id="KW-0804">Transcription</keyword>
<dbReference type="Pfam" id="PF17932">
    <property type="entry name" value="TetR_C_24"/>
    <property type="match status" value="1"/>
</dbReference>
<keyword evidence="1" id="KW-0805">Transcription regulation</keyword>
<dbReference type="InterPro" id="IPR041490">
    <property type="entry name" value="KstR2_TetR_C"/>
</dbReference>
<dbReference type="PROSITE" id="PS01081">
    <property type="entry name" value="HTH_TETR_1"/>
    <property type="match status" value="1"/>
</dbReference>
<feature type="domain" description="HTH tetR-type" evidence="5">
    <location>
        <begin position="18"/>
        <end position="78"/>
    </location>
</feature>
<keyword evidence="7" id="KW-1185">Reference proteome</keyword>
<evidence type="ECO:0000313" key="7">
    <source>
        <dbReference type="Proteomes" id="UP001595704"/>
    </source>
</evidence>
<sequence length="204" mass="22877">MARKRWNGEFETSEEQQAIKRRLLLREAGAAFTERGFHNVSLDELAARLGISKTVFYYYFRDKNHLLQNCVEIGFELAETALDRAEALDACGLEKAACFMHAYVTGITSEMGACAVLTELNSLNADDLAAVRKRQRAFGRRLVKLIEEGCKDGSIQTDNARVAASWILSPPLGIPRLSQLWQVQDGKGLADRYADLVRRSLRPL</sequence>
<dbReference type="PANTHER" id="PTHR30055">
    <property type="entry name" value="HTH-TYPE TRANSCRIPTIONAL REGULATOR RUTR"/>
    <property type="match status" value="1"/>
</dbReference>
<dbReference type="InterPro" id="IPR050109">
    <property type="entry name" value="HTH-type_TetR-like_transc_reg"/>
</dbReference>
<keyword evidence="2 4" id="KW-0238">DNA-binding</keyword>
<proteinExistence type="predicted"/>
<evidence type="ECO:0000259" key="5">
    <source>
        <dbReference type="PROSITE" id="PS50977"/>
    </source>
</evidence>
<reference evidence="7" key="1">
    <citation type="journal article" date="2019" name="Int. J. Syst. Evol. Microbiol.">
        <title>The Global Catalogue of Microorganisms (GCM) 10K type strain sequencing project: providing services to taxonomists for standard genome sequencing and annotation.</title>
        <authorList>
            <consortium name="The Broad Institute Genomics Platform"/>
            <consortium name="The Broad Institute Genome Sequencing Center for Infectious Disease"/>
            <person name="Wu L."/>
            <person name="Ma J."/>
        </authorList>
    </citation>
    <scope>NUCLEOTIDE SEQUENCE [LARGE SCALE GENOMIC DNA]</scope>
    <source>
        <strain evidence="7">KCTC 42282</strain>
    </source>
</reference>
<dbReference type="Gene3D" id="1.10.357.10">
    <property type="entry name" value="Tetracycline Repressor, domain 2"/>
    <property type="match status" value="1"/>
</dbReference>
<evidence type="ECO:0000256" key="3">
    <source>
        <dbReference type="ARBA" id="ARBA00023163"/>
    </source>
</evidence>
<dbReference type="PANTHER" id="PTHR30055:SF234">
    <property type="entry name" value="HTH-TYPE TRANSCRIPTIONAL REGULATOR BETI"/>
    <property type="match status" value="1"/>
</dbReference>
<dbReference type="SUPFAM" id="SSF48498">
    <property type="entry name" value="Tetracyclin repressor-like, C-terminal domain"/>
    <property type="match status" value="1"/>
</dbReference>
<dbReference type="PROSITE" id="PS50977">
    <property type="entry name" value="HTH_TETR_2"/>
    <property type="match status" value="1"/>
</dbReference>
<dbReference type="Pfam" id="PF00440">
    <property type="entry name" value="TetR_N"/>
    <property type="match status" value="1"/>
</dbReference>